<comment type="subunit">
    <text evidence="1">Component of the CIA complex.</text>
</comment>
<comment type="function">
    <text evidence="1">Key component of the cytosolic iron-sulfur protein assembly (CIA) complex, a multiprotein complex that mediates the incorporation of iron-sulfur cluster into apoproteins specifically involved in DNA metabolism and genomic integrity. In the CIA complex, MMS19 acts as an adapter between early-acting CIA components and a subset of cellular target iron-sulfur proteins.</text>
</comment>
<dbReference type="Pfam" id="PF14500">
    <property type="entry name" value="MMS19_N"/>
    <property type="match status" value="1"/>
</dbReference>
<keyword evidence="1" id="KW-0234">DNA repair</keyword>
<reference evidence="3" key="1">
    <citation type="submission" date="2023-01" db="EMBL/GenBank/DDBJ databases">
        <title>Genome assembly of the deep-sea coral Lophelia pertusa.</title>
        <authorList>
            <person name="Herrera S."/>
            <person name="Cordes E."/>
        </authorList>
    </citation>
    <scope>NUCLEOTIDE SEQUENCE</scope>
    <source>
        <strain evidence="3">USNM1676648</strain>
        <tissue evidence="3">Polyp</tissue>
    </source>
</reference>
<feature type="non-terminal residue" evidence="3">
    <location>
        <position position="213"/>
    </location>
</feature>
<name>A0A9W9ZUM4_9CNID</name>
<dbReference type="GO" id="GO:0051604">
    <property type="term" value="P:protein maturation"/>
    <property type="evidence" value="ECO:0007669"/>
    <property type="project" value="UniProtKB-UniRule"/>
</dbReference>
<protein>
    <recommendedName>
        <fullName evidence="1">MMS19 nucleotide excision repair protein</fullName>
    </recommendedName>
</protein>
<feature type="non-terminal residue" evidence="3">
    <location>
        <position position="1"/>
    </location>
</feature>
<dbReference type="OrthoDB" id="342900at2759"/>
<comment type="caution">
    <text evidence="3">The sequence shown here is derived from an EMBL/GenBank/DDBJ whole genome shotgun (WGS) entry which is preliminary data.</text>
</comment>
<dbReference type="PANTHER" id="PTHR12891:SF0">
    <property type="entry name" value="MMS19 NUCLEOTIDE EXCISION REPAIR PROTEIN HOMOLOG"/>
    <property type="match status" value="1"/>
</dbReference>
<dbReference type="PANTHER" id="PTHR12891">
    <property type="entry name" value="DNA REPAIR/TRANSCRIPTION PROTEIN MET18/MMS19"/>
    <property type="match status" value="1"/>
</dbReference>
<keyword evidence="4" id="KW-1185">Reference proteome</keyword>
<comment type="similarity">
    <text evidence="1">Belongs to the MET18/MMS19 family.</text>
</comment>
<comment type="subcellular location">
    <subcellularLocation>
        <location evidence="1">Cytoplasm</location>
        <location evidence="1">Cytoskeleton</location>
        <location evidence="1">Spindle</location>
    </subcellularLocation>
    <subcellularLocation>
        <location evidence="1">Nucleus</location>
    </subcellularLocation>
</comment>
<organism evidence="3 4">
    <name type="scientific">Desmophyllum pertusum</name>
    <dbReference type="NCBI Taxonomy" id="174260"/>
    <lineage>
        <taxon>Eukaryota</taxon>
        <taxon>Metazoa</taxon>
        <taxon>Cnidaria</taxon>
        <taxon>Anthozoa</taxon>
        <taxon>Hexacorallia</taxon>
        <taxon>Scleractinia</taxon>
        <taxon>Caryophylliina</taxon>
        <taxon>Caryophylliidae</taxon>
        <taxon>Desmophyllum</taxon>
    </lineage>
</organism>
<gene>
    <name evidence="3" type="primary">MMS19_3</name>
    <name evidence="3" type="ORF">OS493_039420</name>
</gene>
<dbReference type="Proteomes" id="UP001163046">
    <property type="component" value="Unassembled WGS sequence"/>
</dbReference>
<evidence type="ECO:0000259" key="2">
    <source>
        <dbReference type="Pfam" id="PF14500"/>
    </source>
</evidence>
<evidence type="ECO:0000313" key="4">
    <source>
        <dbReference type="Proteomes" id="UP001163046"/>
    </source>
</evidence>
<dbReference type="InterPro" id="IPR016024">
    <property type="entry name" value="ARM-type_fold"/>
</dbReference>
<dbReference type="GO" id="GO:0005819">
    <property type="term" value="C:spindle"/>
    <property type="evidence" value="ECO:0007669"/>
    <property type="project" value="UniProtKB-SubCell"/>
</dbReference>
<feature type="domain" description="MMS19 N-terminal" evidence="2">
    <location>
        <begin position="1"/>
        <end position="83"/>
    </location>
</feature>
<proteinExistence type="inferred from homology"/>
<dbReference type="GO" id="GO:0016226">
    <property type="term" value="P:iron-sulfur cluster assembly"/>
    <property type="evidence" value="ECO:0007669"/>
    <property type="project" value="UniProtKB-UniRule"/>
</dbReference>
<keyword evidence="1" id="KW-0539">Nucleus</keyword>
<dbReference type="AlphaFoldDB" id="A0A9W9ZUM4"/>
<keyword evidence="1" id="KW-0963">Cytoplasm</keyword>
<dbReference type="GO" id="GO:0097361">
    <property type="term" value="C:cytosolic [4Fe-4S] assembly targeting complex"/>
    <property type="evidence" value="ECO:0007669"/>
    <property type="project" value="UniProtKB-UniRule"/>
</dbReference>
<dbReference type="SUPFAM" id="SSF48371">
    <property type="entry name" value="ARM repeat"/>
    <property type="match status" value="1"/>
</dbReference>
<evidence type="ECO:0000256" key="1">
    <source>
        <dbReference type="RuleBase" id="RU367072"/>
    </source>
</evidence>
<dbReference type="GO" id="GO:0005634">
    <property type="term" value="C:nucleus"/>
    <property type="evidence" value="ECO:0007669"/>
    <property type="project" value="UniProtKB-SubCell"/>
</dbReference>
<dbReference type="EMBL" id="MU825585">
    <property type="protein sequence ID" value="KAJ7388173.1"/>
    <property type="molecule type" value="Genomic_DNA"/>
</dbReference>
<dbReference type="InterPro" id="IPR039920">
    <property type="entry name" value="MMS19"/>
</dbReference>
<keyword evidence="1" id="KW-0227">DNA damage</keyword>
<sequence length="213" mass="24176">PPDDPYGIKKDDLVSSLRKCLAATNQFAPFCLPLLMEKLSSDIIDAKIDSLLTLSACLEVYHSKYLLEHLEPLWTAIKSVVFHSVNSMLEEAGLTAVTSIVRNLCGSMEENTKEKYEEFLEIIQRDCFHFTGADVKLMKPCGRILQAAALAAEPACQKRMINSTFPLLLEQFTQDIEASVFIRQLDFTTKRYFIGNPLQNFLRLPKHFIDRLS</sequence>
<dbReference type="GO" id="GO:0006281">
    <property type="term" value="P:DNA repair"/>
    <property type="evidence" value="ECO:0007669"/>
    <property type="project" value="UniProtKB-UniRule"/>
</dbReference>
<dbReference type="InterPro" id="IPR029240">
    <property type="entry name" value="MMS19_N"/>
</dbReference>
<keyword evidence="1" id="KW-0206">Cytoskeleton</keyword>
<evidence type="ECO:0000313" key="3">
    <source>
        <dbReference type="EMBL" id="KAJ7388173.1"/>
    </source>
</evidence>
<accession>A0A9W9ZUM4</accession>